<reference evidence="1" key="1">
    <citation type="journal article" date="2015" name="Nature">
        <title>Complex archaea that bridge the gap between prokaryotes and eukaryotes.</title>
        <authorList>
            <person name="Spang A."/>
            <person name="Saw J.H."/>
            <person name="Jorgensen S.L."/>
            <person name="Zaremba-Niedzwiedzka K."/>
            <person name="Martijn J."/>
            <person name="Lind A.E."/>
            <person name="van Eijk R."/>
            <person name="Schleper C."/>
            <person name="Guy L."/>
            <person name="Ettema T.J."/>
        </authorList>
    </citation>
    <scope>NUCLEOTIDE SEQUENCE</scope>
</reference>
<evidence type="ECO:0000313" key="1">
    <source>
        <dbReference type="EMBL" id="KKK53563.1"/>
    </source>
</evidence>
<dbReference type="EMBL" id="LAZR01066439">
    <property type="protein sequence ID" value="KKK53563.1"/>
    <property type="molecule type" value="Genomic_DNA"/>
</dbReference>
<dbReference type="AlphaFoldDB" id="A0A0F8WAB6"/>
<evidence type="ECO:0008006" key="2">
    <source>
        <dbReference type="Google" id="ProtNLM"/>
    </source>
</evidence>
<protein>
    <recommendedName>
        <fullName evidence="2">Haloacid dehalogenase-like hydrolase</fullName>
    </recommendedName>
</protein>
<sequence length="156" mass="17150">MLLSFDLDGVVVATDNGLLALLHRAARAELPGAVADLQQYYARRQMMLDPRTLCLPGDSFHIITGRVPSAHEVTKLWVNRWFGWLGVKRLHLVGNQAVEDLFTLGQDDKACELLAQAKLEAIQEVRAAVHFDNNPSIIRRLRQGGVTAISVGGGLL</sequence>
<proteinExistence type="predicted"/>
<accession>A0A0F8WAB6</accession>
<name>A0A0F8WAB6_9ZZZZ</name>
<gene>
    <name evidence="1" type="ORF">LCGC14_3093530</name>
</gene>
<organism evidence="1">
    <name type="scientific">marine sediment metagenome</name>
    <dbReference type="NCBI Taxonomy" id="412755"/>
    <lineage>
        <taxon>unclassified sequences</taxon>
        <taxon>metagenomes</taxon>
        <taxon>ecological metagenomes</taxon>
    </lineage>
</organism>
<comment type="caution">
    <text evidence="1">The sequence shown here is derived from an EMBL/GenBank/DDBJ whole genome shotgun (WGS) entry which is preliminary data.</text>
</comment>